<dbReference type="PANTHER" id="PTHR34501:SF9">
    <property type="entry name" value="MAJOR OUTER MEMBRANE PROTEIN P.IA"/>
    <property type="match status" value="1"/>
</dbReference>
<dbReference type="GO" id="GO:0046930">
    <property type="term" value="C:pore complex"/>
    <property type="evidence" value="ECO:0007669"/>
    <property type="project" value="UniProtKB-KW"/>
</dbReference>
<dbReference type="GO" id="GO:0009279">
    <property type="term" value="C:cell outer membrane"/>
    <property type="evidence" value="ECO:0007669"/>
    <property type="project" value="UniProtKB-SubCell"/>
</dbReference>
<evidence type="ECO:0000256" key="7">
    <source>
        <dbReference type="ARBA" id="ARBA00023065"/>
    </source>
</evidence>
<evidence type="ECO:0000256" key="1">
    <source>
        <dbReference type="ARBA" id="ARBA00004571"/>
    </source>
</evidence>
<evidence type="ECO:0000259" key="12">
    <source>
        <dbReference type="Pfam" id="PF13609"/>
    </source>
</evidence>
<keyword evidence="6 11" id="KW-0732">Signal</keyword>
<dbReference type="Proteomes" id="UP000185639">
    <property type="component" value="Unassembled WGS sequence"/>
</dbReference>
<dbReference type="PANTHER" id="PTHR34501">
    <property type="entry name" value="PROTEIN YDDL-RELATED"/>
    <property type="match status" value="1"/>
</dbReference>
<keyword evidence="9" id="KW-0472">Membrane</keyword>
<dbReference type="CDD" id="cd00342">
    <property type="entry name" value="gram_neg_porins"/>
    <property type="match status" value="1"/>
</dbReference>
<dbReference type="InterPro" id="IPR033900">
    <property type="entry name" value="Gram_neg_porin_domain"/>
</dbReference>
<dbReference type="EMBL" id="FTOH01000002">
    <property type="protein sequence ID" value="SIS49020.1"/>
    <property type="molecule type" value="Genomic_DNA"/>
</dbReference>
<evidence type="ECO:0000256" key="5">
    <source>
        <dbReference type="ARBA" id="ARBA00022692"/>
    </source>
</evidence>
<keyword evidence="10" id="KW-0998">Cell outer membrane</keyword>
<protein>
    <submittedName>
        <fullName evidence="13">Outer membrane protein (Porin)</fullName>
    </submittedName>
</protein>
<keyword evidence="14" id="KW-1185">Reference proteome</keyword>
<dbReference type="GO" id="GO:0015288">
    <property type="term" value="F:porin activity"/>
    <property type="evidence" value="ECO:0007669"/>
    <property type="project" value="UniProtKB-KW"/>
</dbReference>
<comment type="subunit">
    <text evidence="2">Homotrimer.</text>
</comment>
<feature type="chain" id="PRO_5013134235" evidence="11">
    <location>
        <begin position="20"/>
        <end position="320"/>
    </location>
</feature>
<evidence type="ECO:0000256" key="11">
    <source>
        <dbReference type="SAM" id="SignalP"/>
    </source>
</evidence>
<gene>
    <name evidence="13" type="ORF">SAMN05421686_10226</name>
</gene>
<evidence type="ECO:0000256" key="9">
    <source>
        <dbReference type="ARBA" id="ARBA00023136"/>
    </source>
</evidence>
<accession>A0A1N7JI80</accession>
<dbReference type="Pfam" id="PF13609">
    <property type="entry name" value="Porin_4"/>
    <property type="match status" value="1"/>
</dbReference>
<evidence type="ECO:0000256" key="4">
    <source>
        <dbReference type="ARBA" id="ARBA00022452"/>
    </source>
</evidence>
<name>A0A1N7JI80_9GAMM</name>
<keyword evidence="5" id="KW-0812">Transmembrane</keyword>
<dbReference type="AlphaFoldDB" id="A0A1N7JI80"/>
<evidence type="ECO:0000313" key="14">
    <source>
        <dbReference type="Proteomes" id="UP000185639"/>
    </source>
</evidence>
<dbReference type="Gene3D" id="2.40.160.10">
    <property type="entry name" value="Porin"/>
    <property type="match status" value="1"/>
</dbReference>
<proteinExistence type="predicted"/>
<keyword evidence="8" id="KW-0626">Porin</keyword>
<dbReference type="STRING" id="484498.SAMN05421686_10226"/>
<evidence type="ECO:0000256" key="2">
    <source>
        <dbReference type="ARBA" id="ARBA00011233"/>
    </source>
</evidence>
<dbReference type="SUPFAM" id="SSF56935">
    <property type="entry name" value="Porins"/>
    <property type="match status" value="1"/>
</dbReference>
<keyword evidence="7" id="KW-0406">Ion transport</keyword>
<evidence type="ECO:0000256" key="3">
    <source>
        <dbReference type="ARBA" id="ARBA00022448"/>
    </source>
</evidence>
<feature type="signal peptide" evidence="11">
    <location>
        <begin position="1"/>
        <end position="19"/>
    </location>
</feature>
<dbReference type="InterPro" id="IPR023614">
    <property type="entry name" value="Porin_dom_sf"/>
</dbReference>
<evidence type="ECO:0000313" key="13">
    <source>
        <dbReference type="EMBL" id="SIS49020.1"/>
    </source>
</evidence>
<dbReference type="RefSeq" id="WP_076514210.1">
    <property type="nucleotide sequence ID" value="NZ_FTOH01000002.1"/>
</dbReference>
<evidence type="ECO:0000256" key="8">
    <source>
        <dbReference type="ARBA" id="ARBA00023114"/>
    </source>
</evidence>
<keyword evidence="4" id="KW-1134">Transmembrane beta strand</keyword>
<organism evidence="13 14">
    <name type="scientific">Thalassolituus maritimus</name>
    <dbReference type="NCBI Taxonomy" id="484498"/>
    <lineage>
        <taxon>Bacteria</taxon>
        <taxon>Pseudomonadati</taxon>
        <taxon>Pseudomonadota</taxon>
        <taxon>Gammaproteobacteria</taxon>
        <taxon>Oceanospirillales</taxon>
        <taxon>Oceanospirillaceae</taxon>
        <taxon>Thalassolituus</taxon>
    </lineage>
</organism>
<evidence type="ECO:0000256" key="6">
    <source>
        <dbReference type="ARBA" id="ARBA00022729"/>
    </source>
</evidence>
<evidence type="ECO:0000256" key="10">
    <source>
        <dbReference type="ARBA" id="ARBA00023237"/>
    </source>
</evidence>
<dbReference type="GO" id="GO:0006811">
    <property type="term" value="P:monoatomic ion transport"/>
    <property type="evidence" value="ECO:0007669"/>
    <property type="project" value="UniProtKB-KW"/>
</dbReference>
<reference evidence="14" key="1">
    <citation type="submission" date="2017-01" db="EMBL/GenBank/DDBJ databases">
        <authorList>
            <person name="Varghese N."/>
            <person name="Submissions S."/>
        </authorList>
    </citation>
    <scope>NUCLEOTIDE SEQUENCE [LARGE SCALE GENOMIC DNA]</scope>
    <source>
        <strain evidence="14">DSM 24913</strain>
    </source>
</reference>
<keyword evidence="3" id="KW-0813">Transport</keyword>
<feature type="domain" description="Porin" evidence="12">
    <location>
        <begin position="9"/>
        <end position="304"/>
    </location>
</feature>
<sequence length="320" mass="34398">MKKTALFLAMASATAFVNAETIEIPAPTFYGKMNVSQEFIQQEDAGSYSELNSNASRLGVKGNFELNEAITAFYQAEFQIGVDGDQTDKVDIEGEEIKYSSAFTKRNTFLGAKGSFGKVQAGIFDSALKASQKKVDQFNDLQADIKNFVTNSDNRVKNVVRYQSPSLAGVVLTFDHINSEDETVANSQSMSAAFTQDMVYVAVAHDIGVEGAGIDVTRVVGQLNLDGGIQLGALWETEDDNGESNDGMMVSAAVKAASKVKLKAQYASSDIRKEGATQISLGADYKLAKNAKVFGYVSDSETDADSSGMQVFAVGAEYKF</sequence>
<dbReference type="InterPro" id="IPR050298">
    <property type="entry name" value="Gram-neg_bact_OMP"/>
</dbReference>
<comment type="subcellular location">
    <subcellularLocation>
        <location evidence="1">Cell outer membrane</location>
        <topology evidence="1">Multi-pass membrane protein</topology>
    </subcellularLocation>
</comment>